<dbReference type="InterPro" id="IPR004706">
    <property type="entry name" value="Arsenical-R_Acr3"/>
</dbReference>
<dbReference type="GO" id="GO:0015297">
    <property type="term" value="F:antiporter activity"/>
    <property type="evidence" value="ECO:0007669"/>
    <property type="project" value="InterPro"/>
</dbReference>
<keyword evidence="5 8" id="KW-0812">Transmembrane</keyword>
<feature type="transmembrane region" description="Helical" evidence="8">
    <location>
        <begin position="278"/>
        <end position="301"/>
    </location>
</feature>
<proteinExistence type="inferred from homology"/>
<protein>
    <recommendedName>
        <fullName evidence="10">Arsenical-resistance protein</fullName>
    </recommendedName>
</protein>
<feature type="transmembrane region" description="Helical" evidence="8">
    <location>
        <begin position="12"/>
        <end position="34"/>
    </location>
</feature>
<dbReference type="EMBL" id="LAZR01001636">
    <property type="protein sequence ID" value="KKN41634.1"/>
    <property type="molecule type" value="Genomic_DNA"/>
</dbReference>
<dbReference type="PANTHER" id="PTHR43057:SF1">
    <property type="entry name" value="ARSENICAL-RESISTANCE PROTEIN 3"/>
    <property type="match status" value="1"/>
</dbReference>
<evidence type="ECO:0000256" key="3">
    <source>
        <dbReference type="ARBA" id="ARBA00022448"/>
    </source>
</evidence>
<dbReference type="PANTHER" id="PTHR43057">
    <property type="entry name" value="ARSENITE EFFLUX TRANSPORTER"/>
    <property type="match status" value="1"/>
</dbReference>
<feature type="transmembrane region" description="Helical" evidence="8">
    <location>
        <begin position="40"/>
        <end position="62"/>
    </location>
</feature>
<evidence type="ECO:0000313" key="9">
    <source>
        <dbReference type="EMBL" id="KKN41634.1"/>
    </source>
</evidence>
<organism evidence="9">
    <name type="scientific">marine sediment metagenome</name>
    <dbReference type="NCBI Taxonomy" id="412755"/>
    <lineage>
        <taxon>unclassified sequences</taxon>
        <taxon>metagenomes</taxon>
        <taxon>ecological metagenomes</taxon>
    </lineage>
</organism>
<feature type="transmembrane region" description="Helical" evidence="8">
    <location>
        <begin position="246"/>
        <end position="266"/>
    </location>
</feature>
<evidence type="ECO:0000256" key="4">
    <source>
        <dbReference type="ARBA" id="ARBA00022475"/>
    </source>
</evidence>
<feature type="transmembrane region" description="Helical" evidence="8">
    <location>
        <begin position="307"/>
        <end position="328"/>
    </location>
</feature>
<accession>A0A0F9QGH3</accession>
<feature type="transmembrane region" description="Helical" evidence="8">
    <location>
        <begin position="215"/>
        <end position="234"/>
    </location>
</feature>
<dbReference type="PIRSF" id="PIRSF005508">
    <property type="entry name" value="Acr3"/>
    <property type="match status" value="1"/>
</dbReference>
<gene>
    <name evidence="9" type="ORF">LCGC14_0721390</name>
</gene>
<keyword evidence="3" id="KW-0813">Transport</keyword>
<keyword evidence="7 8" id="KW-0472">Membrane</keyword>
<comment type="similarity">
    <text evidence="2">Belongs to the arsenical resistance-3 (ACR3) (TC 2.A.59) family.</text>
</comment>
<comment type="subcellular location">
    <subcellularLocation>
        <location evidence="1">Cell membrane</location>
        <topology evidence="1">Multi-pass membrane protein</topology>
    </subcellularLocation>
</comment>
<evidence type="ECO:0000256" key="5">
    <source>
        <dbReference type="ARBA" id="ARBA00022692"/>
    </source>
</evidence>
<evidence type="ECO:0000256" key="8">
    <source>
        <dbReference type="SAM" id="Phobius"/>
    </source>
</evidence>
<evidence type="ECO:0008006" key="10">
    <source>
        <dbReference type="Google" id="ProtNLM"/>
    </source>
</evidence>
<dbReference type="InterPro" id="IPR002657">
    <property type="entry name" value="BilAc:Na_symport/Acr3"/>
</dbReference>
<keyword evidence="6 8" id="KW-1133">Transmembrane helix</keyword>
<dbReference type="AlphaFoldDB" id="A0A0F9QGH3"/>
<comment type="caution">
    <text evidence="9">The sequence shown here is derived from an EMBL/GenBank/DDBJ whole genome shotgun (WGS) entry which is preliminary data.</text>
</comment>
<reference evidence="9" key="1">
    <citation type="journal article" date="2015" name="Nature">
        <title>Complex archaea that bridge the gap between prokaryotes and eukaryotes.</title>
        <authorList>
            <person name="Spang A."/>
            <person name="Saw J.H."/>
            <person name="Jorgensen S.L."/>
            <person name="Zaremba-Niedzwiedzka K."/>
            <person name="Martijn J."/>
            <person name="Lind A.E."/>
            <person name="van Eijk R."/>
            <person name="Schleper C."/>
            <person name="Guy L."/>
            <person name="Ettema T.J."/>
        </authorList>
    </citation>
    <scope>NUCLEOTIDE SEQUENCE</scope>
</reference>
<name>A0A0F9QGH3_9ZZZZ</name>
<feature type="transmembrane region" description="Helical" evidence="8">
    <location>
        <begin position="112"/>
        <end position="134"/>
    </location>
</feature>
<sequence length="347" mass="38328">MSEEEGKTISFFEKYLTIWVALCIVIGIVFSLFIPKLGEAINSFSIGQISIPIGICLFLMMYPAMLNIQGSELRKLGKNPKPIILTIISNWLVAPFIGLLMVNLFLQGNEELSVAVILLSSSPCTAMVLVWGWMAKGNQEQNVINTSLNTITIIFGYVPMVTLLTGIQNIQVDWILLLVSMFIFIGLPLVFGLISKRLLISSKGEDWFNNTYKPLVGKISIVALLTTLVVLFSLNGDGLIRNPDLLLLISIPILLGFFIVVGYNILITKLTKLKYKEAIITVIIGSSSHFEIAIATAIAMYGVGSVAALGTTMGLFWEVPIMLSIVYLGRYLKKRGFWDSKELNLIP</sequence>
<evidence type="ECO:0000256" key="2">
    <source>
        <dbReference type="ARBA" id="ARBA00010110"/>
    </source>
</evidence>
<dbReference type="Pfam" id="PF01758">
    <property type="entry name" value="SBF"/>
    <property type="match status" value="1"/>
</dbReference>
<dbReference type="InterPro" id="IPR038770">
    <property type="entry name" value="Na+/solute_symporter_sf"/>
</dbReference>
<evidence type="ECO:0000256" key="7">
    <source>
        <dbReference type="ARBA" id="ARBA00023136"/>
    </source>
</evidence>
<keyword evidence="4" id="KW-1003">Cell membrane</keyword>
<evidence type="ECO:0000256" key="1">
    <source>
        <dbReference type="ARBA" id="ARBA00004651"/>
    </source>
</evidence>
<dbReference type="Gene3D" id="1.20.1530.20">
    <property type="match status" value="1"/>
</dbReference>
<dbReference type="GO" id="GO:0005886">
    <property type="term" value="C:plasma membrane"/>
    <property type="evidence" value="ECO:0007669"/>
    <property type="project" value="UniProtKB-SubCell"/>
</dbReference>
<dbReference type="GO" id="GO:0015105">
    <property type="term" value="F:arsenite transmembrane transporter activity"/>
    <property type="evidence" value="ECO:0007669"/>
    <property type="project" value="TreeGrafter"/>
</dbReference>
<evidence type="ECO:0000256" key="6">
    <source>
        <dbReference type="ARBA" id="ARBA00022989"/>
    </source>
</evidence>
<feature type="transmembrane region" description="Helical" evidence="8">
    <location>
        <begin position="174"/>
        <end position="194"/>
    </location>
</feature>
<dbReference type="GO" id="GO:0015104">
    <property type="term" value="F:antimonite transmembrane transporter activity"/>
    <property type="evidence" value="ECO:0007669"/>
    <property type="project" value="TreeGrafter"/>
</dbReference>
<feature type="transmembrane region" description="Helical" evidence="8">
    <location>
        <begin position="83"/>
        <end position="106"/>
    </location>
</feature>